<dbReference type="InterPro" id="IPR006367">
    <property type="entry name" value="Sirohaem_synthase_N"/>
</dbReference>
<evidence type="ECO:0000256" key="2">
    <source>
        <dbReference type="ARBA" id="ARBA00012400"/>
    </source>
</evidence>
<dbReference type="GO" id="GO:0004325">
    <property type="term" value="F:ferrochelatase activity"/>
    <property type="evidence" value="ECO:0007669"/>
    <property type="project" value="InterPro"/>
</dbReference>
<evidence type="ECO:0000256" key="1">
    <source>
        <dbReference type="ARBA" id="ARBA00005010"/>
    </source>
</evidence>
<keyword evidence="4" id="KW-0520">NAD</keyword>
<keyword evidence="5" id="KW-0627">Porphyrin biosynthesis</keyword>
<comment type="pathway">
    <text evidence="1">Porphyrin-containing compound metabolism; siroheme biosynthesis; sirohydrochlorin from precorrin-2: step 1/1.</text>
</comment>
<dbReference type="NCBIfam" id="TIGR01470">
    <property type="entry name" value="cysG_Nterm"/>
    <property type="match status" value="1"/>
</dbReference>
<dbReference type="Pfam" id="PF13241">
    <property type="entry name" value="NAD_binding_7"/>
    <property type="match status" value="1"/>
</dbReference>
<accession>A0A2R4X0G2</accession>
<dbReference type="AlphaFoldDB" id="A0A2R4X0G2"/>
<keyword evidence="8" id="KW-1185">Reference proteome</keyword>
<evidence type="ECO:0000256" key="6">
    <source>
        <dbReference type="ARBA" id="ARBA00047561"/>
    </source>
</evidence>
<dbReference type="Proteomes" id="UP000244727">
    <property type="component" value="Chromosome"/>
</dbReference>
<evidence type="ECO:0000313" key="8">
    <source>
        <dbReference type="Proteomes" id="UP000244727"/>
    </source>
</evidence>
<dbReference type="UniPathway" id="UPA00262">
    <property type="reaction ID" value="UER00222"/>
</dbReference>
<dbReference type="Gene3D" id="3.30.160.110">
    <property type="entry name" value="Siroheme synthase, domain 2"/>
    <property type="match status" value="1"/>
</dbReference>
<dbReference type="GO" id="GO:0043115">
    <property type="term" value="F:precorrin-2 dehydrogenase activity"/>
    <property type="evidence" value="ECO:0007669"/>
    <property type="project" value="UniProtKB-EC"/>
</dbReference>
<reference evidence="7 8" key="1">
    <citation type="submission" date="2018-04" db="EMBL/GenBank/DDBJ databases">
        <title>Halococcoides cellulosivorans gen. nov., sp. nov., an extremely halophilic cellulose-utilizing haloarchaeon from hypersaline lakes.</title>
        <authorList>
            <person name="Sorokin D.Y."/>
            <person name="Toshchakov S.V."/>
            <person name="Samarov N.I."/>
            <person name="Korzhenkov A."/>
            <person name="Kublanov I.V."/>
        </authorList>
    </citation>
    <scope>NUCLEOTIDE SEQUENCE [LARGE SCALE GENOMIC DNA]</scope>
    <source>
        <strain evidence="7 8">HArcel1</strain>
    </source>
</reference>
<dbReference type="RefSeq" id="WP_108381661.1">
    <property type="nucleotide sequence ID" value="NZ_CP028858.1"/>
</dbReference>
<dbReference type="Gene3D" id="3.40.50.720">
    <property type="entry name" value="NAD(P)-binding Rossmann-like Domain"/>
    <property type="match status" value="1"/>
</dbReference>
<dbReference type="GeneID" id="36512050"/>
<proteinExistence type="predicted"/>
<dbReference type="KEGG" id="harc:HARCEL1_06045"/>
<keyword evidence="3" id="KW-0560">Oxidoreductase</keyword>
<evidence type="ECO:0000256" key="3">
    <source>
        <dbReference type="ARBA" id="ARBA00023002"/>
    </source>
</evidence>
<evidence type="ECO:0000256" key="4">
    <source>
        <dbReference type="ARBA" id="ARBA00023027"/>
    </source>
</evidence>
<organism evidence="7 8">
    <name type="scientific">Halococcoides cellulosivorans</name>
    <dbReference type="NCBI Taxonomy" id="1679096"/>
    <lineage>
        <taxon>Archaea</taxon>
        <taxon>Methanobacteriati</taxon>
        <taxon>Methanobacteriota</taxon>
        <taxon>Stenosarchaea group</taxon>
        <taxon>Halobacteria</taxon>
        <taxon>Halobacteriales</taxon>
        <taxon>Haloarculaceae</taxon>
        <taxon>Halococcoides</taxon>
    </lineage>
</organism>
<dbReference type="InterPro" id="IPR028161">
    <property type="entry name" value="Met8-like"/>
</dbReference>
<dbReference type="PANTHER" id="PTHR35330">
    <property type="entry name" value="SIROHEME BIOSYNTHESIS PROTEIN MET8"/>
    <property type="match status" value="1"/>
</dbReference>
<dbReference type="InterPro" id="IPR036291">
    <property type="entry name" value="NAD(P)-bd_dom_sf"/>
</dbReference>
<name>A0A2R4X0G2_9EURY</name>
<evidence type="ECO:0000313" key="7">
    <source>
        <dbReference type="EMBL" id="AWB27292.1"/>
    </source>
</evidence>
<sequence length="212" mass="22344">MIPLFVDFADETVLVFGGGSVGARKARLFADEARVVLVSPTFTETPAAVDCVRAAPNDRSVGAWIDRADPALVVAATDDAALNAAIADAAVDRGVLYNRADRRGGDRPAASVTVPATSTDGPVTVAVGTDGRAPALSKSLREEIDPLIDDAGAMARLIDQLREEWADWPADERRSALRQVVRSDRVWTALGAEGDNAQRRAVDVIESGGDPP</sequence>
<dbReference type="SUPFAM" id="SSF51735">
    <property type="entry name" value="NAD(P)-binding Rossmann-fold domains"/>
    <property type="match status" value="1"/>
</dbReference>
<dbReference type="SUPFAM" id="SSF75615">
    <property type="entry name" value="Siroheme synthase middle domains-like"/>
    <property type="match status" value="1"/>
</dbReference>
<dbReference type="GO" id="GO:0019354">
    <property type="term" value="P:siroheme biosynthetic process"/>
    <property type="evidence" value="ECO:0007669"/>
    <property type="project" value="UniProtKB-UniPathway"/>
</dbReference>
<protein>
    <recommendedName>
        <fullName evidence="2">precorrin-2 dehydrogenase</fullName>
        <ecNumber evidence="2">1.3.1.76</ecNumber>
    </recommendedName>
</protein>
<gene>
    <name evidence="7" type="ORF">HARCEL1_06045</name>
</gene>
<evidence type="ECO:0000256" key="5">
    <source>
        <dbReference type="ARBA" id="ARBA00023244"/>
    </source>
</evidence>
<dbReference type="PANTHER" id="PTHR35330:SF1">
    <property type="entry name" value="SIROHEME BIOSYNTHESIS PROTEIN MET8"/>
    <property type="match status" value="1"/>
</dbReference>
<comment type="catalytic activity">
    <reaction evidence="6">
        <text>precorrin-2 + NAD(+) = sirohydrochlorin + NADH + 2 H(+)</text>
        <dbReference type="Rhea" id="RHEA:15613"/>
        <dbReference type="ChEBI" id="CHEBI:15378"/>
        <dbReference type="ChEBI" id="CHEBI:57540"/>
        <dbReference type="ChEBI" id="CHEBI:57945"/>
        <dbReference type="ChEBI" id="CHEBI:58351"/>
        <dbReference type="ChEBI" id="CHEBI:58827"/>
        <dbReference type="EC" id="1.3.1.76"/>
    </reaction>
</comment>
<dbReference type="EC" id="1.3.1.76" evidence="2"/>
<dbReference type="EMBL" id="CP028858">
    <property type="protein sequence ID" value="AWB27292.1"/>
    <property type="molecule type" value="Genomic_DNA"/>
</dbReference>